<dbReference type="PANTHER" id="PTHR48111">
    <property type="entry name" value="REGULATOR OF RPOS"/>
    <property type="match status" value="1"/>
</dbReference>
<dbReference type="InterPro" id="IPR036388">
    <property type="entry name" value="WH-like_DNA-bd_sf"/>
</dbReference>
<keyword evidence="11" id="KW-1185">Reference proteome</keyword>
<dbReference type="RefSeq" id="WP_013076602.1">
    <property type="nucleotide sequence ID" value="NC_014098.1"/>
</dbReference>
<evidence type="ECO:0000313" key="11">
    <source>
        <dbReference type="Proteomes" id="UP000002368"/>
    </source>
</evidence>
<keyword evidence="1 6" id="KW-0597">Phosphoprotein</keyword>
<feature type="DNA-binding region" description="OmpR/PhoB-type" evidence="7">
    <location>
        <begin position="126"/>
        <end position="230"/>
    </location>
</feature>
<dbReference type="GO" id="GO:0005829">
    <property type="term" value="C:cytosol"/>
    <property type="evidence" value="ECO:0007669"/>
    <property type="project" value="TreeGrafter"/>
</dbReference>
<feature type="modified residue" description="4-aspartylphosphate" evidence="6">
    <location>
        <position position="51"/>
    </location>
</feature>
<evidence type="ECO:0000313" key="10">
    <source>
        <dbReference type="EMBL" id="ADG07319.1"/>
    </source>
</evidence>
<keyword evidence="3" id="KW-0805">Transcription regulation</keyword>
<keyword evidence="4 7" id="KW-0238">DNA-binding</keyword>
<feature type="domain" description="OmpR/PhoB-type" evidence="9">
    <location>
        <begin position="126"/>
        <end position="230"/>
    </location>
</feature>
<dbReference type="Gene3D" id="3.40.50.2300">
    <property type="match status" value="1"/>
</dbReference>
<dbReference type="GO" id="GO:0032993">
    <property type="term" value="C:protein-DNA complex"/>
    <property type="evidence" value="ECO:0007669"/>
    <property type="project" value="TreeGrafter"/>
</dbReference>
<dbReference type="SUPFAM" id="SSF52172">
    <property type="entry name" value="CheY-like"/>
    <property type="match status" value="1"/>
</dbReference>
<evidence type="ECO:0000256" key="7">
    <source>
        <dbReference type="PROSITE-ProRule" id="PRU01091"/>
    </source>
</evidence>
<dbReference type="GO" id="GO:0000976">
    <property type="term" value="F:transcription cis-regulatory region binding"/>
    <property type="evidence" value="ECO:0007669"/>
    <property type="project" value="TreeGrafter"/>
</dbReference>
<dbReference type="HOGENOM" id="CLU_000445_30_1_9"/>
<dbReference type="STRING" id="562970.Btus_2663"/>
<reference evidence="10 11" key="1">
    <citation type="journal article" date="2011" name="Stand. Genomic Sci.">
        <title>Complete genome sequence of the thermophilic, hydrogen-oxidizing Bacillus tusciae type strain (T2) and reclassification in the new genus, Kyrpidia gen. nov. as Kyrpidia tusciae comb. nov. and emendation of the family Alicyclobacillaceae da Costa and Rainey, 2010.</title>
        <authorList>
            <person name="Klenk H.P."/>
            <person name="Lapidus A."/>
            <person name="Chertkov O."/>
            <person name="Copeland A."/>
            <person name="Del Rio T.G."/>
            <person name="Nolan M."/>
            <person name="Lucas S."/>
            <person name="Chen F."/>
            <person name="Tice H."/>
            <person name="Cheng J.F."/>
            <person name="Han C."/>
            <person name="Bruce D."/>
            <person name="Goodwin L."/>
            <person name="Pitluck S."/>
            <person name="Pati A."/>
            <person name="Ivanova N."/>
            <person name="Mavromatis K."/>
            <person name="Daum C."/>
            <person name="Chen A."/>
            <person name="Palaniappan K."/>
            <person name="Chang Y.J."/>
            <person name="Land M."/>
            <person name="Hauser L."/>
            <person name="Jeffries C.D."/>
            <person name="Detter J.C."/>
            <person name="Rohde M."/>
            <person name="Abt B."/>
            <person name="Pukall R."/>
            <person name="Goker M."/>
            <person name="Bristow J."/>
            <person name="Markowitz V."/>
            <person name="Hugenholtz P."/>
            <person name="Eisen J.A."/>
        </authorList>
    </citation>
    <scope>NUCLEOTIDE SEQUENCE [LARGE SCALE GENOMIC DNA]</scope>
    <source>
        <strain evidence="10 11">DSM 2912</strain>
    </source>
</reference>
<sequence length="231" mass="26139">MKILLVEDDPRIAGLVVKGLEREHMATDHAPDAQTAQLMVEMNPYDLFIIDVGLPGSTDGFALCDILRRRGYDAPVLFLTARDSLADKLTGFDRGGDDYLVKPFAFAELVARIRALLKRANRPLQPERLTVGEWELDPKTHTFSIAGQEVELTSKEFQLLELLMQYPRYTLSKIQILEQVWGFAPDAVTNVVEVTIGRLRQKIEGFYRDRGMHPGVVIQTVRGVGYRLVER</sequence>
<evidence type="ECO:0000259" key="8">
    <source>
        <dbReference type="PROSITE" id="PS50110"/>
    </source>
</evidence>
<dbReference type="Pfam" id="PF00486">
    <property type="entry name" value="Trans_reg_C"/>
    <property type="match status" value="1"/>
</dbReference>
<name>D5WU67_KYRT2</name>
<dbReference type="InterPro" id="IPR001867">
    <property type="entry name" value="OmpR/PhoB-type_DNA-bd"/>
</dbReference>
<evidence type="ECO:0000256" key="6">
    <source>
        <dbReference type="PROSITE-ProRule" id="PRU00169"/>
    </source>
</evidence>
<dbReference type="KEGG" id="bts:Btus_2663"/>
<dbReference type="SUPFAM" id="SSF46894">
    <property type="entry name" value="C-terminal effector domain of the bipartite response regulators"/>
    <property type="match status" value="1"/>
</dbReference>
<evidence type="ECO:0000256" key="4">
    <source>
        <dbReference type="ARBA" id="ARBA00023125"/>
    </source>
</evidence>
<keyword evidence="2" id="KW-0902">Two-component regulatory system</keyword>
<dbReference type="Gene3D" id="6.10.250.690">
    <property type="match status" value="1"/>
</dbReference>
<dbReference type="GO" id="GO:0000156">
    <property type="term" value="F:phosphorelay response regulator activity"/>
    <property type="evidence" value="ECO:0007669"/>
    <property type="project" value="TreeGrafter"/>
</dbReference>
<dbReference type="eggNOG" id="COG0745">
    <property type="taxonomic scope" value="Bacteria"/>
</dbReference>
<evidence type="ECO:0000256" key="1">
    <source>
        <dbReference type="ARBA" id="ARBA00022553"/>
    </source>
</evidence>
<dbReference type="SMART" id="SM00862">
    <property type="entry name" value="Trans_reg_C"/>
    <property type="match status" value="1"/>
</dbReference>
<dbReference type="EMBL" id="CP002017">
    <property type="protein sequence ID" value="ADG07319.1"/>
    <property type="molecule type" value="Genomic_DNA"/>
</dbReference>
<dbReference type="Pfam" id="PF00072">
    <property type="entry name" value="Response_reg"/>
    <property type="match status" value="1"/>
</dbReference>
<proteinExistence type="predicted"/>
<keyword evidence="5" id="KW-0804">Transcription</keyword>
<accession>D5WU67</accession>
<dbReference type="Proteomes" id="UP000002368">
    <property type="component" value="Chromosome"/>
</dbReference>
<gene>
    <name evidence="10" type="ordered locus">Btus_2663</name>
</gene>
<dbReference type="PANTHER" id="PTHR48111:SF1">
    <property type="entry name" value="TWO-COMPONENT RESPONSE REGULATOR ORR33"/>
    <property type="match status" value="1"/>
</dbReference>
<dbReference type="InterPro" id="IPR001789">
    <property type="entry name" value="Sig_transdc_resp-reg_receiver"/>
</dbReference>
<evidence type="ECO:0000259" key="9">
    <source>
        <dbReference type="PROSITE" id="PS51755"/>
    </source>
</evidence>
<feature type="domain" description="Response regulatory" evidence="8">
    <location>
        <begin position="2"/>
        <end position="117"/>
    </location>
</feature>
<dbReference type="InterPro" id="IPR016032">
    <property type="entry name" value="Sig_transdc_resp-reg_C-effctor"/>
</dbReference>
<dbReference type="PROSITE" id="PS51755">
    <property type="entry name" value="OMPR_PHOB"/>
    <property type="match status" value="1"/>
</dbReference>
<evidence type="ECO:0000256" key="3">
    <source>
        <dbReference type="ARBA" id="ARBA00023015"/>
    </source>
</evidence>
<dbReference type="CDD" id="cd00383">
    <property type="entry name" value="trans_reg_C"/>
    <property type="match status" value="1"/>
</dbReference>
<evidence type="ECO:0000256" key="2">
    <source>
        <dbReference type="ARBA" id="ARBA00023012"/>
    </source>
</evidence>
<dbReference type="SMART" id="SM00448">
    <property type="entry name" value="REC"/>
    <property type="match status" value="1"/>
</dbReference>
<dbReference type="InterPro" id="IPR011006">
    <property type="entry name" value="CheY-like_superfamily"/>
</dbReference>
<evidence type="ECO:0000256" key="5">
    <source>
        <dbReference type="ARBA" id="ARBA00023163"/>
    </source>
</evidence>
<protein>
    <submittedName>
        <fullName evidence="10">Two component transcriptional regulator, winged helix family</fullName>
    </submittedName>
</protein>
<dbReference type="AlphaFoldDB" id="D5WU67"/>
<dbReference type="InterPro" id="IPR039420">
    <property type="entry name" value="WalR-like"/>
</dbReference>
<dbReference type="Gene3D" id="1.10.10.10">
    <property type="entry name" value="Winged helix-like DNA-binding domain superfamily/Winged helix DNA-binding domain"/>
    <property type="match status" value="1"/>
</dbReference>
<organism evidence="10 11">
    <name type="scientific">Kyrpidia tusciae (strain DSM 2912 / NBRC 15312 / T2)</name>
    <name type="common">Bacillus tusciae</name>
    <dbReference type="NCBI Taxonomy" id="562970"/>
    <lineage>
        <taxon>Bacteria</taxon>
        <taxon>Bacillati</taxon>
        <taxon>Bacillota</taxon>
        <taxon>Bacilli</taxon>
        <taxon>Bacillales</taxon>
        <taxon>Alicyclobacillaceae</taxon>
        <taxon>Kyrpidia</taxon>
    </lineage>
</organism>
<dbReference type="PROSITE" id="PS50110">
    <property type="entry name" value="RESPONSE_REGULATORY"/>
    <property type="match status" value="1"/>
</dbReference>
<dbReference type="GO" id="GO:0006355">
    <property type="term" value="P:regulation of DNA-templated transcription"/>
    <property type="evidence" value="ECO:0007669"/>
    <property type="project" value="InterPro"/>
</dbReference>